<dbReference type="InterPro" id="IPR002734">
    <property type="entry name" value="RibDG_C"/>
</dbReference>
<accession>A0A6M8BQC2</accession>
<proteinExistence type="predicted"/>
<dbReference type="PANTHER" id="PTHR38011:SF7">
    <property type="entry name" value="2,5-DIAMINO-6-RIBOSYLAMINO-4(3H)-PYRIMIDINONE 5'-PHOSPHATE REDUCTASE"/>
    <property type="match status" value="1"/>
</dbReference>
<evidence type="ECO:0000313" key="6">
    <source>
        <dbReference type="Proteomes" id="UP000505210"/>
    </source>
</evidence>
<evidence type="ECO:0000256" key="2">
    <source>
        <dbReference type="ARBA" id="ARBA00022857"/>
    </source>
</evidence>
<evidence type="ECO:0000256" key="1">
    <source>
        <dbReference type="ARBA" id="ARBA00005104"/>
    </source>
</evidence>
<gene>
    <name evidence="5" type="ORF">HPC62_08480</name>
</gene>
<dbReference type="PANTHER" id="PTHR38011">
    <property type="entry name" value="DIHYDROFOLATE REDUCTASE FAMILY PROTEIN (AFU_ORTHOLOGUE AFUA_8G06820)"/>
    <property type="match status" value="1"/>
</dbReference>
<organism evidence="5 6">
    <name type="scientific">Thermoleptolyngbya sichuanensis A183</name>
    <dbReference type="NCBI Taxonomy" id="2737172"/>
    <lineage>
        <taxon>Bacteria</taxon>
        <taxon>Bacillati</taxon>
        <taxon>Cyanobacteriota</taxon>
        <taxon>Cyanophyceae</taxon>
        <taxon>Oculatellales</taxon>
        <taxon>Oculatellaceae</taxon>
        <taxon>Thermoleptolyngbya</taxon>
        <taxon>Thermoleptolyngbya sichuanensis</taxon>
    </lineage>
</organism>
<dbReference type="EMBL" id="CP053661">
    <property type="protein sequence ID" value="QKD84853.1"/>
    <property type="molecule type" value="Genomic_DNA"/>
</dbReference>
<dbReference type="Gene3D" id="3.40.430.10">
    <property type="entry name" value="Dihydrofolate Reductase, subunit A"/>
    <property type="match status" value="1"/>
</dbReference>
<evidence type="ECO:0000259" key="4">
    <source>
        <dbReference type="Pfam" id="PF01872"/>
    </source>
</evidence>
<keyword evidence="6" id="KW-1185">Reference proteome</keyword>
<protein>
    <submittedName>
        <fullName evidence="5">RibD family protein</fullName>
    </submittedName>
</protein>
<dbReference type="KEGG" id="theu:HPC62_08480"/>
<keyword evidence="2" id="KW-0521">NADP</keyword>
<dbReference type="Proteomes" id="UP000505210">
    <property type="component" value="Chromosome"/>
</dbReference>
<evidence type="ECO:0000313" key="5">
    <source>
        <dbReference type="EMBL" id="QKD84853.1"/>
    </source>
</evidence>
<dbReference type="Pfam" id="PF01872">
    <property type="entry name" value="RibD_C"/>
    <property type="match status" value="1"/>
</dbReference>
<sequence length="226" mass="24336">MPSITVVLAMSLDGKIADVGRSPARFGSARDKAHLEARLAEADGFLFGATTLRAYGTTLPITHPDLLQQRQATGRSPQPVHIVCSRTAEFKADLKFFKQPVPRWLLTTAAGADRWRAGSEFAQVFALPETPTGLDWAIALPLLFQLGIHRLVLGGGGELVAALIAADAVEDLWITVCPLLLGGYTAPTPVSGPGWLEAAAPRLELLSVEAIAQEVFLHYRLHRAKD</sequence>
<reference evidence="5 6" key="1">
    <citation type="submission" date="2020-05" db="EMBL/GenBank/DDBJ databases">
        <title>Complete genome sequence of of a novel Thermoleptolyngbya strain isolated from hot springs of Ganzi, Sichuan China.</title>
        <authorList>
            <person name="Tang J."/>
            <person name="Daroch M."/>
            <person name="Li L."/>
            <person name="Waleron K."/>
            <person name="Waleron M."/>
            <person name="Waleron M."/>
        </authorList>
    </citation>
    <scope>NUCLEOTIDE SEQUENCE [LARGE SCALE GENOMIC DNA]</scope>
    <source>
        <strain evidence="5 6">PKUAC-SCTA183</strain>
    </source>
</reference>
<dbReference type="GO" id="GO:0009231">
    <property type="term" value="P:riboflavin biosynthetic process"/>
    <property type="evidence" value="ECO:0007669"/>
    <property type="project" value="InterPro"/>
</dbReference>
<dbReference type="AlphaFoldDB" id="A0A6M8BQC2"/>
<dbReference type="InterPro" id="IPR050765">
    <property type="entry name" value="Riboflavin_Biosynth_HTPR"/>
</dbReference>
<keyword evidence="3" id="KW-0560">Oxidoreductase</keyword>
<name>A0A6M8BQC2_9CYAN</name>
<dbReference type="GO" id="GO:0008703">
    <property type="term" value="F:5-amino-6-(5-phosphoribosylamino)uracil reductase activity"/>
    <property type="evidence" value="ECO:0007669"/>
    <property type="project" value="InterPro"/>
</dbReference>
<dbReference type="InterPro" id="IPR024072">
    <property type="entry name" value="DHFR-like_dom_sf"/>
</dbReference>
<feature type="domain" description="Bacterial bifunctional deaminase-reductase C-terminal" evidence="4">
    <location>
        <begin position="2"/>
        <end position="216"/>
    </location>
</feature>
<comment type="pathway">
    <text evidence="1">Cofactor biosynthesis; riboflavin biosynthesis.</text>
</comment>
<dbReference type="SUPFAM" id="SSF53597">
    <property type="entry name" value="Dihydrofolate reductase-like"/>
    <property type="match status" value="1"/>
</dbReference>
<evidence type="ECO:0000256" key="3">
    <source>
        <dbReference type="ARBA" id="ARBA00023002"/>
    </source>
</evidence>